<comment type="catalytic activity">
    <reaction evidence="5 7">
        <text>AMP + ATP = 2 ADP</text>
        <dbReference type="Rhea" id="RHEA:12973"/>
        <dbReference type="ChEBI" id="CHEBI:30616"/>
        <dbReference type="ChEBI" id="CHEBI:456215"/>
        <dbReference type="ChEBI" id="CHEBI:456216"/>
        <dbReference type="EC" id="2.7.4.3"/>
    </reaction>
</comment>
<name>A0A1F5F7D8_9BACT</name>
<feature type="binding site" evidence="5">
    <location>
        <begin position="88"/>
        <end position="91"/>
    </location>
    <ligand>
        <name>AMP</name>
        <dbReference type="ChEBI" id="CHEBI:456215"/>
    </ligand>
</feature>
<protein>
    <recommendedName>
        <fullName evidence="5 7">Adenylate kinase</fullName>
        <shortName evidence="5">AK</shortName>
        <ecNumber evidence="5 7">2.7.4.3</ecNumber>
    </recommendedName>
    <alternativeName>
        <fullName evidence="5">ATP-AMP transphosphorylase</fullName>
    </alternativeName>
    <alternativeName>
        <fullName evidence="5">ATP:AMP phosphotransferase</fullName>
    </alternativeName>
    <alternativeName>
        <fullName evidence="5">Adenylate monophosphate kinase</fullName>
    </alternativeName>
</protein>
<feature type="binding site" evidence="5">
    <location>
        <position position="177"/>
    </location>
    <ligand>
        <name>ATP</name>
        <dbReference type="ChEBI" id="CHEBI:30616"/>
    </ligand>
</feature>
<comment type="caution">
    <text evidence="8">The sequence shown here is derived from an EMBL/GenBank/DDBJ whole genome shotgun (WGS) entry which is preliminary data.</text>
</comment>
<comment type="pathway">
    <text evidence="5">Purine metabolism; AMP biosynthesis via salvage pathway; AMP from ADP: step 1/1.</text>
</comment>
<dbReference type="UniPathway" id="UPA00588">
    <property type="reaction ID" value="UER00649"/>
</dbReference>
<feature type="binding site" evidence="5">
    <location>
        <position position="130"/>
    </location>
    <ligand>
        <name>ATP</name>
        <dbReference type="ChEBI" id="CHEBI:30616"/>
    </ligand>
</feature>
<dbReference type="CDD" id="cd01428">
    <property type="entry name" value="ADK"/>
    <property type="match status" value="1"/>
</dbReference>
<evidence type="ECO:0000256" key="6">
    <source>
        <dbReference type="RuleBase" id="RU003330"/>
    </source>
</evidence>
<dbReference type="InterPro" id="IPR027417">
    <property type="entry name" value="P-loop_NTPase"/>
</dbReference>
<dbReference type="PANTHER" id="PTHR23359">
    <property type="entry name" value="NUCLEOTIDE KINASE"/>
    <property type="match status" value="1"/>
</dbReference>
<dbReference type="EC" id="2.7.4.3" evidence="5 7"/>
<keyword evidence="3 5" id="KW-0547">Nucleotide-binding</keyword>
<dbReference type="PROSITE" id="PS00113">
    <property type="entry name" value="ADENYLATE_KINASE"/>
    <property type="match status" value="1"/>
</dbReference>
<comment type="domain">
    <text evidence="5">Consists of three domains, a large central CORE domain and two small peripheral domains, NMPbind and LID, which undergo movements during catalysis. The LID domain closes over the site of phosphoryl transfer upon ATP binding. Assembling and dissambling the active center during each catalytic cycle provides an effective means to prevent ATP hydrolysis.</text>
</comment>
<feature type="binding site" evidence="5">
    <location>
        <begin position="60"/>
        <end position="62"/>
    </location>
    <ligand>
        <name>AMP</name>
        <dbReference type="ChEBI" id="CHEBI:456215"/>
    </ligand>
</feature>
<dbReference type="Gene3D" id="3.40.50.300">
    <property type="entry name" value="P-loop containing nucleotide triphosphate hydrolases"/>
    <property type="match status" value="1"/>
</dbReference>
<dbReference type="Proteomes" id="UP000176191">
    <property type="component" value="Unassembled WGS sequence"/>
</dbReference>
<evidence type="ECO:0000256" key="3">
    <source>
        <dbReference type="ARBA" id="ARBA00022741"/>
    </source>
</evidence>
<feature type="binding site" evidence="5">
    <location>
        <position position="95"/>
    </location>
    <ligand>
        <name>AMP</name>
        <dbReference type="ChEBI" id="CHEBI:456215"/>
    </ligand>
</feature>
<dbReference type="InterPro" id="IPR033690">
    <property type="entry name" value="Adenylat_kinase_CS"/>
</dbReference>
<comment type="subcellular location">
    <subcellularLocation>
        <location evidence="5 7">Cytoplasm</location>
    </subcellularLocation>
</comment>
<dbReference type="GO" id="GO:0004017">
    <property type="term" value="F:AMP kinase activity"/>
    <property type="evidence" value="ECO:0007669"/>
    <property type="project" value="UniProtKB-UniRule"/>
</dbReference>
<dbReference type="AlphaFoldDB" id="A0A1F5F7D8"/>
<dbReference type="SUPFAM" id="SSF52540">
    <property type="entry name" value="P-loop containing nucleoside triphosphate hydrolases"/>
    <property type="match status" value="1"/>
</dbReference>
<evidence type="ECO:0000313" key="9">
    <source>
        <dbReference type="Proteomes" id="UP000176191"/>
    </source>
</evidence>
<evidence type="ECO:0000313" key="8">
    <source>
        <dbReference type="EMBL" id="OGD75547.1"/>
    </source>
</evidence>
<dbReference type="GO" id="GO:0005737">
    <property type="term" value="C:cytoplasm"/>
    <property type="evidence" value="ECO:0007669"/>
    <property type="project" value="UniProtKB-SubCell"/>
</dbReference>
<evidence type="ECO:0000256" key="5">
    <source>
        <dbReference type="HAMAP-Rule" id="MF_00235"/>
    </source>
</evidence>
<dbReference type="InterPro" id="IPR000850">
    <property type="entry name" value="Adenylat/UMP-CMP_kin"/>
</dbReference>
<keyword evidence="5 7" id="KW-0067">ATP-binding</keyword>
<gene>
    <name evidence="5" type="primary">adk</name>
    <name evidence="8" type="ORF">A2228_03440</name>
</gene>
<evidence type="ECO:0000256" key="2">
    <source>
        <dbReference type="ARBA" id="ARBA00022727"/>
    </source>
</evidence>
<evidence type="ECO:0000256" key="1">
    <source>
        <dbReference type="ARBA" id="ARBA00022679"/>
    </source>
</evidence>
<organism evidence="8 9">
    <name type="scientific">Candidatus Collierbacteria bacterium RIFOXYA2_FULL_46_10</name>
    <dbReference type="NCBI Taxonomy" id="1817726"/>
    <lineage>
        <taxon>Bacteria</taxon>
        <taxon>Candidatus Collieribacteriota</taxon>
    </lineage>
</organism>
<keyword evidence="1 5" id="KW-0808">Transferase</keyword>
<keyword evidence="4 5" id="KW-0418">Kinase</keyword>
<feature type="binding site" evidence="5">
    <location>
        <position position="149"/>
    </location>
    <ligand>
        <name>AMP</name>
        <dbReference type="ChEBI" id="CHEBI:456215"/>
    </ligand>
</feature>
<feature type="binding site" evidence="5">
    <location>
        <begin position="12"/>
        <end position="17"/>
    </location>
    <ligand>
        <name>ATP</name>
        <dbReference type="ChEBI" id="CHEBI:30616"/>
    </ligand>
</feature>
<keyword evidence="2 5" id="KW-0545">Nucleotide biosynthesis</keyword>
<dbReference type="GO" id="GO:0044209">
    <property type="term" value="P:AMP salvage"/>
    <property type="evidence" value="ECO:0007669"/>
    <property type="project" value="UniProtKB-UniRule"/>
</dbReference>
<sequence length="192" mass="21894">MAKNIIFYAPEGAGKTTQAKMLAEKLAIPCQPSGDLVRRMAEIDKGIMGDICRETMASGHYVGDSEMFVLWKARLKDPEMQSGWVIDGFPRNLTQAEFLADKLDKYGKKVDFVFYLKVREEVSIDRLLKRGRKLQDGSLHDSEELIRERLRRYQAEEEGVLSYYRAQGVLIEINGEADINTVHQEILSHINA</sequence>
<feature type="binding site" evidence="5">
    <location>
        <position position="38"/>
    </location>
    <ligand>
        <name>AMP</name>
        <dbReference type="ChEBI" id="CHEBI:456215"/>
    </ligand>
</feature>
<dbReference type="Pfam" id="PF00406">
    <property type="entry name" value="ADK"/>
    <property type="match status" value="1"/>
</dbReference>
<dbReference type="EMBL" id="MFAK01000002">
    <property type="protein sequence ID" value="OGD75547.1"/>
    <property type="molecule type" value="Genomic_DNA"/>
</dbReference>
<proteinExistence type="inferred from homology"/>
<feature type="binding site" evidence="5">
    <location>
        <position position="132"/>
    </location>
    <ligand>
        <name>AMP</name>
        <dbReference type="ChEBI" id="CHEBI:456215"/>
    </ligand>
</feature>
<comment type="subunit">
    <text evidence="5 7">Monomer.</text>
</comment>
<dbReference type="GO" id="GO:0005524">
    <property type="term" value="F:ATP binding"/>
    <property type="evidence" value="ECO:0007669"/>
    <property type="project" value="UniProtKB-UniRule"/>
</dbReference>
<evidence type="ECO:0000256" key="4">
    <source>
        <dbReference type="ARBA" id="ARBA00022777"/>
    </source>
</evidence>
<comment type="similarity">
    <text evidence="5 6">Belongs to the adenylate kinase family.</text>
</comment>
<dbReference type="HAMAP" id="MF_00235">
    <property type="entry name" value="Adenylate_kinase_Adk"/>
    <property type="match status" value="1"/>
</dbReference>
<accession>A0A1F5F7D8</accession>
<comment type="function">
    <text evidence="5">Catalyzes the reversible transfer of the terminal phosphate group between ATP and AMP. Plays an important role in cellular energy homeostasis and in adenine nucleotide metabolism.</text>
</comment>
<dbReference type="PRINTS" id="PR00094">
    <property type="entry name" value="ADENYLTKNASE"/>
</dbReference>
<reference evidence="8 9" key="1">
    <citation type="journal article" date="2016" name="Nat. Commun.">
        <title>Thousands of microbial genomes shed light on interconnected biogeochemical processes in an aquifer system.</title>
        <authorList>
            <person name="Anantharaman K."/>
            <person name="Brown C.T."/>
            <person name="Hug L.A."/>
            <person name="Sharon I."/>
            <person name="Castelle C.J."/>
            <person name="Probst A.J."/>
            <person name="Thomas B.C."/>
            <person name="Singh A."/>
            <person name="Wilkins M.J."/>
            <person name="Karaoz U."/>
            <person name="Brodie E.L."/>
            <person name="Williams K.H."/>
            <person name="Hubbard S.S."/>
            <person name="Banfield J.F."/>
        </authorList>
    </citation>
    <scope>NUCLEOTIDE SEQUENCE [LARGE SCALE GENOMIC DNA]</scope>
</reference>
<keyword evidence="5" id="KW-0963">Cytoplasm</keyword>
<comment type="caution">
    <text evidence="5">Lacks conserved residue(s) required for the propagation of feature annotation.</text>
</comment>
<feature type="binding site" evidence="5">
    <location>
        <position position="33"/>
    </location>
    <ligand>
        <name>AMP</name>
        <dbReference type="ChEBI" id="CHEBI:456215"/>
    </ligand>
</feature>
<evidence type="ECO:0000256" key="7">
    <source>
        <dbReference type="RuleBase" id="RU003331"/>
    </source>
</evidence>